<dbReference type="OrthoDB" id="9851115at2"/>
<dbReference type="EMBL" id="RAPY01000001">
    <property type="protein sequence ID" value="RKE55978.1"/>
    <property type="molecule type" value="Genomic_DNA"/>
</dbReference>
<comment type="caution">
    <text evidence="1">The sequence shown here is derived from an EMBL/GenBank/DDBJ whole genome shotgun (WGS) entry which is preliminary data.</text>
</comment>
<sequence length="223" mass="26449">MTHTLQISNSNSLLDSNSQIERNWFYYLFMGKIPEYNRLKKLKRIDYWWIEIDDLNNSMGRKIPFDAFKYPIRGLGDVKLNLNSIQPIKDIDRALFNDMWSIHDKRNFNKLEQMISKYLKKWKCTDKFDPPEFPSIIIDLKYPKDIIELETIEELVNQVDYIGYEWTESERLIDSKGNMYSTEYLNFGHPVGVVVPNKIDGSITNEELIHLIGNNKLNFKIID</sequence>
<reference evidence="1 2" key="1">
    <citation type="submission" date="2018-09" db="EMBL/GenBank/DDBJ databases">
        <title>Genomic Encyclopedia of Type Strains, Phase III (KMG-III): the genomes of soil and plant-associated and newly described type strains.</title>
        <authorList>
            <person name="Whitman W."/>
        </authorList>
    </citation>
    <scope>NUCLEOTIDE SEQUENCE [LARGE SCALE GENOMIC DNA]</scope>
    <source>
        <strain evidence="1 2">CECT 7938</strain>
    </source>
</reference>
<evidence type="ECO:0000313" key="1">
    <source>
        <dbReference type="EMBL" id="RKE55978.1"/>
    </source>
</evidence>
<keyword evidence="2" id="KW-1185">Reference proteome</keyword>
<organism evidence="1 2">
    <name type="scientific">Sphingobacterium detergens</name>
    <dbReference type="NCBI Taxonomy" id="1145106"/>
    <lineage>
        <taxon>Bacteria</taxon>
        <taxon>Pseudomonadati</taxon>
        <taxon>Bacteroidota</taxon>
        <taxon>Sphingobacteriia</taxon>
        <taxon>Sphingobacteriales</taxon>
        <taxon>Sphingobacteriaceae</taxon>
        <taxon>Sphingobacterium</taxon>
    </lineage>
</organism>
<accession>A0A420BH02</accession>
<evidence type="ECO:0000313" key="2">
    <source>
        <dbReference type="Proteomes" id="UP000286246"/>
    </source>
</evidence>
<proteinExistence type="predicted"/>
<dbReference type="AlphaFoldDB" id="A0A420BH02"/>
<gene>
    <name evidence="1" type="ORF">DFQ12_0825</name>
</gene>
<protein>
    <submittedName>
        <fullName evidence="1">Uncharacterized protein</fullName>
    </submittedName>
</protein>
<dbReference type="Proteomes" id="UP000286246">
    <property type="component" value="Unassembled WGS sequence"/>
</dbReference>
<name>A0A420BH02_SPHD1</name>